<reference evidence="4 5" key="1">
    <citation type="submission" date="2019-03" db="EMBL/GenBank/DDBJ databases">
        <authorList>
            <person name="Kim M.K.M."/>
        </authorList>
    </citation>
    <scope>NUCLEOTIDE SEQUENCE [LARGE SCALE GENOMIC DNA]</scope>
    <source>
        <strain evidence="4 5">18JY21-1</strain>
    </source>
</reference>
<feature type="domain" description="Immunoglobulin" evidence="3">
    <location>
        <begin position="661"/>
        <end position="747"/>
    </location>
</feature>
<comment type="caution">
    <text evidence="4">The sequence shown here is derived from an EMBL/GenBank/DDBJ whole genome shotgun (WGS) entry which is preliminary data.</text>
</comment>
<feature type="domain" description="Immunoglobulin" evidence="3">
    <location>
        <begin position="376"/>
        <end position="462"/>
    </location>
</feature>
<dbReference type="GO" id="GO:0016020">
    <property type="term" value="C:membrane"/>
    <property type="evidence" value="ECO:0007669"/>
    <property type="project" value="UniProtKB-SubCell"/>
</dbReference>
<dbReference type="InterPro" id="IPR013783">
    <property type="entry name" value="Ig-like_fold"/>
</dbReference>
<dbReference type="AlphaFoldDB" id="A0A4R4E8H5"/>
<proteinExistence type="predicted"/>
<feature type="domain" description="Immunoglobulin" evidence="3">
    <location>
        <begin position="756"/>
        <end position="842"/>
    </location>
</feature>
<evidence type="ECO:0000256" key="2">
    <source>
        <dbReference type="SAM" id="SignalP"/>
    </source>
</evidence>
<evidence type="ECO:0000313" key="4">
    <source>
        <dbReference type="EMBL" id="TCZ75457.1"/>
    </source>
</evidence>
<feature type="signal peptide" evidence="2">
    <location>
        <begin position="1"/>
        <end position="33"/>
    </location>
</feature>
<dbReference type="Gene3D" id="2.60.40.10">
    <property type="entry name" value="Immunoglobulins"/>
    <property type="match status" value="5"/>
</dbReference>
<dbReference type="SMART" id="SM00409">
    <property type="entry name" value="IG"/>
    <property type="match status" value="5"/>
</dbReference>
<organism evidence="4 5">
    <name type="scientific">Paenibacillus albiflavus</name>
    <dbReference type="NCBI Taxonomy" id="2545760"/>
    <lineage>
        <taxon>Bacteria</taxon>
        <taxon>Bacillati</taxon>
        <taxon>Bacillota</taxon>
        <taxon>Bacilli</taxon>
        <taxon>Bacillales</taxon>
        <taxon>Paenibacillaceae</taxon>
        <taxon>Paenibacillus</taxon>
    </lineage>
</organism>
<feature type="domain" description="Immunoglobulin" evidence="3">
    <location>
        <begin position="471"/>
        <end position="557"/>
    </location>
</feature>
<dbReference type="EMBL" id="SKFG01000019">
    <property type="protein sequence ID" value="TCZ75457.1"/>
    <property type="molecule type" value="Genomic_DNA"/>
</dbReference>
<feature type="non-terminal residue" evidence="4">
    <location>
        <position position="855"/>
    </location>
</feature>
<keyword evidence="1" id="KW-1015">Disulfide bond</keyword>
<dbReference type="GO" id="GO:0098609">
    <property type="term" value="P:cell-cell adhesion"/>
    <property type="evidence" value="ECO:0007669"/>
    <property type="project" value="TreeGrafter"/>
</dbReference>
<dbReference type="SUPFAM" id="SSF48726">
    <property type="entry name" value="Immunoglobulin"/>
    <property type="match status" value="5"/>
</dbReference>
<evidence type="ECO:0000256" key="1">
    <source>
        <dbReference type="ARBA" id="ARBA00023157"/>
    </source>
</evidence>
<feature type="domain" description="Immunoglobulin" evidence="3">
    <location>
        <begin position="566"/>
        <end position="652"/>
    </location>
</feature>
<gene>
    <name evidence="4" type="ORF">E0485_17140</name>
</gene>
<dbReference type="InterPro" id="IPR036179">
    <property type="entry name" value="Ig-like_dom_sf"/>
</dbReference>
<dbReference type="PANTHER" id="PTHR44170:SF6">
    <property type="entry name" value="CONTACTIN"/>
    <property type="match status" value="1"/>
</dbReference>
<accession>A0A4R4E8H5</accession>
<keyword evidence="2" id="KW-0732">Signal</keyword>
<feature type="chain" id="PRO_5020926865" description="Immunoglobulin domain-containing protein" evidence="2">
    <location>
        <begin position="34"/>
        <end position="855"/>
    </location>
</feature>
<protein>
    <recommendedName>
        <fullName evidence="3">Immunoglobulin domain-containing protein</fullName>
    </recommendedName>
</protein>
<dbReference type="Proteomes" id="UP000295418">
    <property type="component" value="Unassembled WGS sequence"/>
</dbReference>
<name>A0A4R4E8H5_9BACL</name>
<dbReference type="InterPro" id="IPR003599">
    <property type="entry name" value="Ig_sub"/>
</dbReference>
<dbReference type="PANTHER" id="PTHR44170">
    <property type="entry name" value="PROTEIN SIDEKICK"/>
    <property type="match status" value="1"/>
</dbReference>
<sequence length="855" mass="88406">MKRKQNVGKFILSFCLVVLLVLQTLTFSATAYAGSAPGDSGTVVVSEFDPSNEIEPSGSETVFDAPEGQLPVSMMASPMPEYSITMRSNSNASENGWINQAAFVEGAIEWQVEIAATDMSDPTILLPLADLKFYDALDPVAIGTYVESSFKVNGVAATPDNGTTNALAYTFPAGFGEHAMITFKTWIPKEKYYREYNAGDSGWQTVTNAVELRDASDNKLLSSSPWSVALKPDWIQMIGTLDKQANPADPRTITWTIDVNKNYSKQGLKDFTITDALPAGLTFKSAAYQLWNSGTNDWFVTNELITPSANNVYTIGDVNGPIRLVIVSEVTGNTTSFTNKAITQWKLDVNTVQDNTQTTVWDTATVNSSPSITAQPSNSTIAVGGNTTFSVSASNTTGYQWQVDQGAGYTNISNGAPYSGATTATLTITGATARMNGYIYRVIASGLATPDAASNGATLTVNSPPSIIAQPSSSTIAAGGNTTFSVLASNTTGYQWQVDQGAGYTNISNGAPYSGATTATLTITGATARMNGYIYRVIASGLATPDAASNGATLTVNSPPSIIAQPSSSTIAAGGNTTFSVLASNTTGYQWQVDQGAGYTNISNGAPYSGATTATLTITGATARMNGYIYRVIASGLATPDAASNGATLTVNSPPSIIAQPSSSTIAAGGNTTFSVLASNTTGYQWQVDQGAGYTNISNGAPYSGATTATLTITGATARMNGYIYRVIASGLATPDAASNGATLTVNSPPSIIAQPSSSTIAAGGNTTFSVLASNTTGYQWQVDQGAGYTNISNGAPYSGATTATLTITGATARMNGYIYRVIASGLATPDAASNGATLTVNSPPSIIAQPSSST</sequence>
<evidence type="ECO:0000259" key="3">
    <source>
        <dbReference type="SMART" id="SM00409"/>
    </source>
</evidence>
<keyword evidence="5" id="KW-1185">Reference proteome</keyword>
<evidence type="ECO:0000313" key="5">
    <source>
        <dbReference type="Proteomes" id="UP000295418"/>
    </source>
</evidence>